<keyword evidence="3" id="KW-1185">Reference proteome</keyword>
<evidence type="ECO:0000313" key="3">
    <source>
        <dbReference type="Proteomes" id="UP001176941"/>
    </source>
</evidence>
<protein>
    <submittedName>
        <fullName evidence="2">Uncharacterized protein</fullName>
    </submittedName>
</protein>
<reference evidence="2" key="1">
    <citation type="submission" date="2023-04" db="EMBL/GenBank/DDBJ databases">
        <authorList>
            <consortium name="ELIXIR-Norway"/>
        </authorList>
    </citation>
    <scope>NUCLEOTIDE SEQUENCE [LARGE SCALE GENOMIC DNA]</scope>
</reference>
<proteinExistence type="predicted"/>
<name>A0ABN8Y9G0_RANTA</name>
<feature type="region of interest" description="Disordered" evidence="1">
    <location>
        <begin position="1"/>
        <end position="93"/>
    </location>
</feature>
<accession>A0ABN8Y9G0</accession>
<feature type="region of interest" description="Disordered" evidence="1">
    <location>
        <begin position="130"/>
        <end position="164"/>
    </location>
</feature>
<dbReference type="EMBL" id="OX459952">
    <property type="protein sequence ID" value="CAI9158205.1"/>
    <property type="molecule type" value="Genomic_DNA"/>
</dbReference>
<sequence>MLGRPGGRGRRAGSAGSTPRRGRAERAASAPPRLRAPERAQGAAEWRARACGAGPGLCVRGPRSRRARATQLQEGTPRLEETPADSGLPGGFGVSALRRASRLPRCRSAGDLDRTTGCFKAGPPLSWERPLAESRPCSDLTGGRLRSGLGRGCRRGATQRPKNS</sequence>
<evidence type="ECO:0000313" key="2">
    <source>
        <dbReference type="EMBL" id="CAI9158205.1"/>
    </source>
</evidence>
<organism evidence="2 3">
    <name type="scientific">Rangifer tarandus platyrhynchus</name>
    <name type="common">Svalbard reindeer</name>
    <dbReference type="NCBI Taxonomy" id="3082113"/>
    <lineage>
        <taxon>Eukaryota</taxon>
        <taxon>Metazoa</taxon>
        <taxon>Chordata</taxon>
        <taxon>Craniata</taxon>
        <taxon>Vertebrata</taxon>
        <taxon>Euteleostomi</taxon>
        <taxon>Mammalia</taxon>
        <taxon>Eutheria</taxon>
        <taxon>Laurasiatheria</taxon>
        <taxon>Artiodactyla</taxon>
        <taxon>Ruminantia</taxon>
        <taxon>Pecora</taxon>
        <taxon>Cervidae</taxon>
        <taxon>Odocoileinae</taxon>
        <taxon>Rangifer</taxon>
    </lineage>
</organism>
<gene>
    <name evidence="2" type="ORF">MRATA1EN1_LOCUS7167</name>
</gene>
<evidence type="ECO:0000256" key="1">
    <source>
        <dbReference type="SAM" id="MobiDB-lite"/>
    </source>
</evidence>
<dbReference type="Proteomes" id="UP001176941">
    <property type="component" value="Chromosome 16"/>
</dbReference>